<reference evidence="3" key="1">
    <citation type="journal article" date="2019" name="Int. J. Syst. Evol. Microbiol.">
        <title>The Global Catalogue of Microorganisms (GCM) 10K type strain sequencing project: providing services to taxonomists for standard genome sequencing and annotation.</title>
        <authorList>
            <consortium name="The Broad Institute Genomics Platform"/>
            <consortium name="The Broad Institute Genome Sequencing Center for Infectious Disease"/>
            <person name="Wu L."/>
            <person name="Ma J."/>
        </authorList>
    </citation>
    <scope>NUCLEOTIDE SEQUENCE [LARGE SCALE GENOMIC DNA]</scope>
    <source>
        <strain evidence="3">JCM 16540</strain>
    </source>
</reference>
<accession>A0ABP6X9Y3</accession>
<feature type="transmembrane region" description="Helical" evidence="1">
    <location>
        <begin position="116"/>
        <end position="139"/>
    </location>
</feature>
<sequence>MTRSGSFLRLVVAELGRLRSRRLTLAAALLVLAAVGLFQIAVVDEVSPPSPADVTTQRQYYEQAHQEWEQGHVAQEKDCRDSGQAPADCVWPEPSPADYALTATAFADVAPTAVQLSAYVALLAAFLVGASFIGAEFSTGSLANWLTFVPQRLRVYGSKLVAVALASALGGAVASFLMLGLVALFTRLYGGGLTGLGEAAATAGRAVPVAVLAGVAGFTFALLTRHTVAALGIALGYLVASAVLGTLASNADGPLGWLPPWLPENNVAAFLEHGTTYTQYVLTVTASGTSGDSVEKHLSFGHSAAYWAVLLVLAVVSGALVFRRRDVT</sequence>
<keyword evidence="1" id="KW-0472">Membrane</keyword>
<evidence type="ECO:0008006" key="4">
    <source>
        <dbReference type="Google" id="ProtNLM"/>
    </source>
</evidence>
<feature type="transmembrane region" description="Helical" evidence="1">
    <location>
        <begin position="23"/>
        <end position="42"/>
    </location>
</feature>
<feature type="transmembrane region" description="Helical" evidence="1">
    <location>
        <begin position="230"/>
        <end position="251"/>
    </location>
</feature>
<evidence type="ECO:0000313" key="2">
    <source>
        <dbReference type="EMBL" id="GAA3562798.1"/>
    </source>
</evidence>
<feature type="transmembrane region" description="Helical" evidence="1">
    <location>
        <begin position="304"/>
        <end position="322"/>
    </location>
</feature>
<organism evidence="2 3">
    <name type="scientific">Microlunatus spumicola</name>
    <dbReference type="NCBI Taxonomy" id="81499"/>
    <lineage>
        <taxon>Bacteria</taxon>
        <taxon>Bacillati</taxon>
        <taxon>Actinomycetota</taxon>
        <taxon>Actinomycetes</taxon>
        <taxon>Propionibacteriales</taxon>
        <taxon>Propionibacteriaceae</taxon>
        <taxon>Microlunatus</taxon>
    </lineage>
</organism>
<gene>
    <name evidence="2" type="ORF">GCM10022197_18020</name>
</gene>
<dbReference type="Proteomes" id="UP001500767">
    <property type="component" value="Unassembled WGS sequence"/>
</dbReference>
<comment type="caution">
    <text evidence="2">The sequence shown here is derived from an EMBL/GenBank/DDBJ whole genome shotgun (WGS) entry which is preliminary data.</text>
</comment>
<evidence type="ECO:0000313" key="3">
    <source>
        <dbReference type="Proteomes" id="UP001500767"/>
    </source>
</evidence>
<feature type="transmembrane region" description="Helical" evidence="1">
    <location>
        <begin position="205"/>
        <end position="223"/>
    </location>
</feature>
<keyword evidence="1" id="KW-1133">Transmembrane helix</keyword>
<keyword evidence="3" id="KW-1185">Reference proteome</keyword>
<feature type="transmembrane region" description="Helical" evidence="1">
    <location>
        <begin position="160"/>
        <end position="185"/>
    </location>
</feature>
<protein>
    <recommendedName>
        <fullName evidence="4">ABC-2 type transport system permease protein</fullName>
    </recommendedName>
</protein>
<keyword evidence="1" id="KW-0812">Transmembrane</keyword>
<dbReference type="PANTHER" id="PTHR37305:SF2">
    <property type="entry name" value="BACITRACIN TRANSPORT PERMEASE PROTEIN BCRB"/>
    <property type="match status" value="1"/>
</dbReference>
<proteinExistence type="predicted"/>
<dbReference type="RefSeq" id="WP_204911298.1">
    <property type="nucleotide sequence ID" value="NZ_BAAAYR010000001.1"/>
</dbReference>
<dbReference type="PANTHER" id="PTHR37305">
    <property type="entry name" value="INTEGRAL MEMBRANE PROTEIN-RELATED"/>
    <property type="match status" value="1"/>
</dbReference>
<name>A0ABP6X9Y3_9ACTN</name>
<dbReference type="EMBL" id="BAAAYR010000001">
    <property type="protein sequence ID" value="GAA3562798.1"/>
    <property type="molecule type" value="Genomic_DNA"/>
</dbReference>
<evidence type="ECO:0000256" key="1">
    <source>
        <dbReference type="SAM" id="Phobius"/>
    </source>
</evidence>